<dbReference type="FunFam" id="1.25.40.180:FF:000042">
    <property type="entry name" value="Eukaryotic translation initiation factor 4 gamma"/>
    <property type="match status" value="1"/>
</dbReference>
<feature type="domain" description="MI" evidence="8">
    <location>
        <begin position="1223"/>
        <end position="1346"/>
    </location>
</feature>
<feature type="compositionally biased region" description="Low complexity" evidence="6">
    <location>
        <begin position="164"/>
        <end position="175"/>
    </location>
</feature>
<sequence>MSLRNFVPSYPQLSVNPPPPHHQTHRVQALPVSVATALQQQISQQQQQQQQQSQQGGQNQSNPNGGGSGNVQAPQSHEYHVTQCLPFQTPGGANIAPNFIRHMSNGGFPAPHPQNPYQTQGPPQQQQQQQQQTNPAQNLSNSAPQSQGRLTSMAPPTAPPTPPTQQGQQQQTQQPNAYAVPQGSVQQSRAPPQYARPQQQQVRRQQQPSYMFPTQTIPQYNFVIPTGHIRQTMPISAQHFQQQVYQMPQYYFNPPTQTYSQMTGPPANGQRQTTTPNPGPAATIGPPANEYPYVYEIPQVIQQQPAAPPQQKTGTKKAGPNAIQIINPITGKNIFEEDAPASANNEDKTQSHHQHSHHQQQHHHHNSGSKEDSVEKENAEPQTPVVSAMSDGPSVDITPKHQISKNKSRKPPEPSPQQSPVQSSQSSQPAIPQLVDPPKPVKIEAPKQEVEQPQPVVPHVIASSPVQDSENNNNNNNTNINDNDNNNISSRTSTSNVNITPVVIMQQPQQQISETTTEKPTTPPPSSEQNQIPNQVSDINDTNNNNYQKVTSSSSSTPSNEIEEEIINEQIVNDNDETDRAVVAEVPQDTNNNSTETEEKGAKIESLIQYVDDQWSPENPAGKKYYTRDQLLKLKDALAVAPVDLPEGVSNTLMKFNKEYLTNTLNQQLGLRMPFDAINSVAPKWMNTPGGRSPYPPKRPSQQGKQQIPGGGRQGGQSDRQIIKLHLSLQDDVKLNESENAWKPTHLKKRPDMNEEERETSDVLSKFRSMLNKLTAENFDVLVEQVKTYKIDTMERLDGVIGLLFEKAISEPKFAPTYANLCNEIANIQTVQTNADQPQDKQSKKNSLKVRLITQCQKEFERNKEDSLEFRVIEDKLRENENEPDQQKREERKAELEEHHYRLRQRANGTVKFIGELYKIEMLTTKIMRTCIEMLLNEATEEKVERVCKLLTTIGGKMEASEGRSSLQRYFNILNEMTHPAHKSIRSSRIKFEIQNLQDLRSNNWKARRQDLIPKTMDQMVWEAEQEQMMNNYQNRQSAKEDRQRGNQGYNKRQQPQQDSDGWSVQQNTKSRNQPIQLNKISLPSMSDSSAKLGNASQFQNFMMQTNKFAGLTVDGDSEMPPRFNSGSKNSSMERGDRGSRFYNNGGDNNRYGGRGSSNQGSRNSSQIRSRDNSGSRGGNGGPSRSLQPPPPRHQQPIGASMSFSGTAPMKKPISPIVLTEEEVDKNVKELVTIVDLYRDDKLTVDAAIEKARKHAANKEVLEAIYNKFLDRKDNDRENLMMIVVEMIKNKLVARDDNKQALYKVMQFAPDIQCDVPRVYEYIAQFMGELLIANVLTFQEVYHVSQADECDKENVLRFIFTTVEKRHSANKLQSIVAETNCDLGQFIKDGNFGRWLETNNFTSMVRRGTRGIADVMQQMKRMLQEKSSNDNIMDYIQSTDCTKDPNFIRQLTTIVMEFCCDEYSTGQTQPSYKLNNVKLESLSLLLQRYIDNEINRELQCIYALQHFAFVREYPPGLLNSIFEVLYDNDVLSVEAFEKWKNSDDPSENQGKGVAVCSTRQFFTKLAEDEDDDDDTGSN</sequence>
<proteinExistence type="inferred from homology"/>
<reference evidence="9" key="2">
    <citation type="submission" date="2022-10" db="EMBL/GenBank/DDBJ databases">
        <authorList>
            <consortium name="ENA_rothamsted_submissions"/>
            <consortium name="culmorum"/>
            <person name="King R."/>
        </authorList>
    </citation>
    <scope>NUCLEOTIDE SEQUENCE</scope>
</reference>
<dbReference type="SMART" id="SM00543">
    <property type="entry name" value="MIF4G"/>
    <property type="match status" value="1"/>
</dbReference>
<feature type="compositionally biased region" description="Low complexity" evidence="6">
    <location>
        <begin position="186"/>
        <end position="208"/>
    </location>
</feature>
<dbReference type="InterPro" id="IPR049485">
    <property type="entry name" value="eIF4G1-like_eIF4E-bd"/>
</dbReference>
<evidence type="ECO:0000256" key="4">
    <source>
        <dbReference type="ARBA" id="ARBA00022845"/>
    </source>
</evidence>
<evidence type="ECO:0008006" key="11">
    <source>
        <dbReference type="Google" id="ProtNLM"/>
    </source>
</evidence>
<feature type="region of interest" description="Disordered" evidence="6">
    <location>
        <begin position="342"/>
        <end position="440"/>
    </location>
</feature>
<dbReference type="InterPro" id="IPR003890">
    <property type="entry name" value="MIF4G-like_typ-3"/>
</dbReference>
<dbReference type="GO" id="GO:0003743">
    <property type="term" value="F:translation initiation factor activity"/>
    <property type="evidence" value="ECO:0007669"/>
    <property type="project" value="UniProtKB-KW"/>
</dbReference>
<accession>A0A9N9S9H4</accession>
<reference evidence="9" key="1">
    <citation type="submission" date="2022-01" db="EMBL/GenBank/DDBJ databases">
        <authorList>
            <person name="King R."/>
        </authorList>
    </citation>
    <scope>NUCLEOTIDE SEQUENCE</scope>
</reference>
<dbReference type="CDD" id="cd11559">
    <property type="entry name" value="W2_eIF4G1_like"/>
    <property type="match status" value="1"/>
</dbReference>
<dbReference type="Gene3D" id="1.25.40.180">
    <property type="match status" value="3"/>
</dbReference>
<feature type="compositionally biased region" description="Basic residues" evidence="6">
    <location>
        <begin position="351"/>
        <end position="367"/>
    </location>
</feature>
<dbReference type="GO" id="GO:0003729">
    <property type="term" value="F:mRNA binding"/>
    <property type="evidence" value="ECO:0007669"/>
    <property type="project" value="TreeGrafter"/>
</dbReference>
<feature type="compositionally biased region" description="Low complexity" evidence="6">
    <location>
        <begin position="115"/>
        <end position="138"/>
    </location>
</feature>
<dbReference type="Pfam" id="PF02020">
    <property type="entry name" value="W2"/>
    <property type="match status" value="1"/>
</dbReference>
<keyword evidence="3" id="KW-0597">Phosphoprotein</keyword>
<dbReference type="Pfam" id="PF21140">
    <property type="entry name" value="eIF4G1-like_eIF4E-bd"/>
    <property type="match status" value="1"/>
</dbReference>
<dbReference type="PROSITE" id="PS51363">
    <property type="entry name" value="W2"/>
    <property type="match status" value="1"/>
</dbReference>
<feature type="compositionally biased region" description="Basic and acidic residues" evidence="6">
    <location>
        <begin position="368"/>
        <end position="379"/>
    </location>
</feature>
<dbReference type="Pfam" id="PF02854">
    <property type="entry name" value="MIF4G"/>
    <property type="match status" value="1"/>
</dbReference>
<dbReference type="Proteomes" id="UP001153620">
    <property type="component" value="Chromosome 4"/>
</dbReference>
<feature type="compositionally biased region" description="Low complexity" evidence="6">
    <location>
        <begin position="1141"/>
        <end position="1168"/>
    </location>
</feature>
<dbReference type="PANTHER" id="PTHR23253">
    <property type="entry name" value="EUKARYOTIC TRANSLATION INITIATION FACTOR 4 GAMMA"/>
    <property type="match status" value="1"/>
</dbReference>
<evidence type="ECO:0000313" key="9">
    <source>
        <dbReference type="EMBL" id="CAG9811902.1"/>
    </source>
</evidence>
<feature type="region of interest" description="Disordered" evidence="6">
    <location>
        <begin position="1"/>
        <end position="26"/>
    </location>
</feature>
<dbReference type="GO" id="GO:0016281">
    <property type="term" value="C:eukaryotic translation initiation factor 4F complex"/>
    <property type="evidence" value="ECO:0007669"/>
    <property type="project" value="TreeGrafter"/>
</dbReference>
<keyword evidence="4" id="KW-0810">Translation regulation</keyword>
<evidence type="ECO:0000256" key="5">
    <source>
        <dbReference type="ARBA" id="ARBA00022917"/>
    </source>
</evidence>
<feature type="compositionally biased region" description="Low complexity" evidence="6">
    <location>
        <begin position="506"/>
        <end position="520"/>
    </location>
</feature>
<feature type="compositionally biased region" description="Low complexity" evidence="6">
    <location>
        <begin position="545"/>
        <end position="560"/>
    </location>
</feature>
<feature type="region of interest" description="Disordered" evidence="6">
    <location>
        <begin position="38"/>
        <end position="74"/>
    </location>
</feature>
<feature type="region of interest" description="Disordered" evidence="6">
    <location>
        <begin position="1113"/>
        <end position="1210"/>
    </location>
</feature>
<evidence type="ECO:0000313" key="10">
    <source>
        <dbReference type="Proteomes" id="UP001153620"/>
    </source>
</evidence>
<feature type="region of interest" description="Disordered" evidence="6">
    <location>
        <begin position="1033"/>
        <end position="1078"/>
    </location>
</feature>
<keyword evidence="10" id="KW-1185">Reference proteome</keyword>
<dbReference type="PROSITE" id="PS51366">
    <property type="entry name" value="MI"/>
    <property type="match status" value="1"/>
</dbReference>
<feature type="region of interest" description="Disordered" evidence="6">
    <location>
        <begin position="740"/>
        <end position="760"/>
    </location>
</feature>
<feature type="compositionally biased region" description="Low complexity" evidence="6">
    <location>
        <begin position="39"/>
        <end position="63"/>
    </location>
</feature>
<dbReference type="OrthoDB" id="514777at2759"/>
<name>A0A9N9S9H4_9DIPT</name>
<dbReference type="PANTHER" id="PTHR23253:SF78">
    <property type="entry name" value="EUKARYOTIC TRANSLATION INITIATION FACTOR 4G1, ISOFORM B-RELATED"/>
    <property type="match status" value="1"/>
</dbReference>
<feature type="region of interest" description="Disordered" evidence="6">
    <location>
        <begin position="684"/>
        <end position="717"/>
    </location>
</feature>
<evidence type="ECO:0000259" key="8">
    <source>
        <dbReference type="PROSITE" id="PS51366"/>
    </source>
</evidence>
<evidence type="ECO:0000256" key="6">
    <source>
        <dbReference type="SAM" id="MobiDB-lite"/>
    </source>
</evidence>
<feature type="compositionally biased region" description="Polar residues" evidence="6">
    <location>
        <begin position="139"/>
        <end position="150"/>
    </location>
</feature>
<feature type="domain" description="W2" evidence="7">
    <location>
        <begin position="1406"/>
        <end position="1575"/>
    </location>
</feature>
<feature type="compositionally biased region" description="Low complexity" evidence="6">
    <location>
        <begin position="416"/>
        <end position="433"/>
    </location>
</feature>
<keyword evidence="2" id="KW-0396">Initiation factor</keyword>
<dbReference type="SMART" id="SM00515">
    <property type="entry name" value="eIF5C"/>
    <property type="match status" value="1"/>
</dbReference>
<feature type="region of interest" description="Disordered" evidence="6">
    <location>
        <begin position="95"/>
        <end position="208"/>
    </location>
</feature>
<evidence type="ECO:0000256" key="3">
    <source>
        <dbReference type="ARBA" id="ARBA00022553"/>
    </source>
</evidence>
<keyword evidence="5" id="KW-0648">Protein biosynthesis</keyword>
<dbReference type="InterPro" id="IPR003891">
    <property type="entry name" value="Initiation_fac_eIF4g_MI"/>
</dbReference>
<feature type="region of interest" description="Disordered" evidence="6">
    <location>
        <begin position="464"/>
        <end position="561"/>
    </location>
</feature>
<evidence type="ECO:0000256" key="1">
    <source>
        <dbReference type="ARBA" id="ARBA00005775"/>
    </source>
</evidence>
<feature type="compositionally biased region" description="Polar residues" evidence="6">
    <location>
        <begin position="1046"/>
        <end position="1078"/>
    </location>
</feature>
<feature type="compositionally biased region" description="Polar residues" evidence="6">
    <location>
        <begin position="529"/>
        <end position="544"/>
    </location>
</feature>
<evidence type="ECO:0000256" key="2">
    <source>
        <dbReference type="ARBA" id="ARBA00022540"/>
    </source>
</evidence>
<feature type="compositionally biased region" description="Low complexity" evidence="6">
    <location>
        <begin position="468"/>
        <end position="499"/>
    </location>
</feature>
<protein>
    <recommendedName>
        <fullName evidence="11">Eukaryotic translation initiation factor 4 gamma</fullName>
    </recommendedName>
</protein>
<dbReference type="GO" id="GO:0006417">
    <property type="term" value="P:regulation of translation"/>
    <property type="evidence" value="ECO:0007669"/>
    <property type="project" value="UniProtKB-KW"/>
</dbReference>
<dbReference type="SUPFAM" id="SSF48371">
    <property type="entry name" value="ARM repeat"/>
    <property type="match status" value="3"/>
</dbReference>
<dbReference type="InterPro" id="IPR003307">
    <property type="entry name" value="W2_domain"/>
</dbReference>
<dbReference type="InterPro" id="IPR016024">
    <property type="entry name" value="ARM-type_fold"/>
</dbReference>
<organism evidence="9 10">
    <name type="scientific">Chironomus riparius</name>
    <dbReference type="NCBI Taxonomy" id="315576"/>
    <lineage>
        <taxon>Eukaryota</taxon>
        <taxon>Metazoa</taxon>
        <taxon>Ecdysozoa</taxon>
        <taxon>Arthropoda</taxon>
        <taxon>Hexapoda</taxon>
        <taxon>Insecta</taxon>
        <taxon>Pterygota</taxon>
        <taxon>Neoptera</taxon>
        <taxon>Endopterygota</taxon>
        <taxon>Diptera</taxon>
        <taxon>Nematocera</taxon>
        <taxon>Chironomoidea</taxon>
        <taxon>Chironomidae</taxon>
        <taxon>Chironominae</taxon>
        <taxon>Chironomus</taxon>
    </lineage>
</organism>
<evidence type="ECO:0000259" key="7">
    <source>
        <dbReference type="PROSITE" id="PS51363"/>
    </source>
</evidence>
<comment type="similarity">
    <text evidence="1">Belongs to the eukaryotic initiation factor 4G family.</text>
</comment>
<dbReference type="Pfam" id="PF02847">
    <property type="entry name" value="MA3"/>
    <property type="match status" value="1"/>
</dbReference>
<gene>
    <name evidence="9" type="ORF">CHIRRI_LOCUS14709</name>
</gene>
<dbReference type="EMBL" id="OU895880">
    <property type="protein sequence ID" value="CAG9811902.1"/>
    <property type="molecule type" value="Genomic_DNA"/>
</dbReference>